<dbReference type="AlphaFoldDB" id="M7N4G3"/>
<dbReference type="eggNOG" id="COG0596">
    <property type="taxonomic scope" value="Bacteria"/>
</dbReference>
<protein>
    <submittedName>
        <fullName evidence="3">2-hydroxy-6-oxononadienedioate/2-hydroxy-6-oxononatrienedioate hydrolase</fullName>
        <ecNumber evidence="3">3.7.1.14</ecNumber>
    </submittedName>
</protein>
<evidence type="ECO:0000259" key="2">
    <source>
        <dbReference type="Pfam" id="PF00561"/>
    </source>
</evidence>
<dbReference type="EMBL" id="AODQ01000073">
    <property type="protein sequence ID" value="EMR02116.1"/>
    <property type="molecule type" value="Genomic_DNA"/>
</dbReference>
<dbReference type="PRINTS" id="PR00111">
    <property type="entry name" value="ABHYDROLASE"/>
</dbReference>
<dbReference type="STRING" id="1279009.ADICEAN_02778"/>
<dbReference type="Proteomes" id="UP000011910">
    <property type="component" value="Unassembled WGS sequence"/>
</dbReference>
<reference evidence="3 4" key="1">
    <citation type="journal article" date="2013" name="Genome Announc.">
        <title>Draft Genome Sequence of Cesiribacter andamanensis Strain AMV16T, Isolated from a Soil Sample from a Mud Volcano in the Andaman Islands, India.</title>
        <authorList>
            <person name="Shivaji S."/>
            <person name="Ara S."/>
            <person name="Begum Z."/>
            <person name="Srinivas T.N."/>
            <person name="Singh A."/>
            <person name="Kumar Pinnaka A."/>
        </authorList>
    </citation>
    <scope>NUCLEOTIDE SEQUENCE [LARGE SCALE GENOMIC DNA]</scope>
    <source>
        <strain evidence="3 4">AMV16</strain>
    </source>
</reference>
<organism evidence="3 4">
    <name type="scientific">Cesiribacter andamanensis AMV16</name>
    <dbReference type="NCBI Taxonomy" id="1279009"/>
    <lineage>
        <taxon>Bacteria</taxon>
        <taxon>Pseudomonadati</taxon>
        <taxon>Bacteroidota</taxon>
        <taxon>Cytophagia</taxon>
        <taxon>Cytophagales</taxon>
        <taxon>Cesiribacteraceae</taxon>
        <taxon>Cesiribacter</taxon>
    </lineage>
</organism>
<dbReference type="PANTHER" id="PTHR43798">
    <property type="entry name" value="MONOACYLGLYCEROL LIPASE"/>
    <property type="match status" value="1"/>
</dbReference>
<dbReference type="Gene3D" id="3.40.50.1820">
    <property type="entry name" value="alpha/beta hydrolase"/>
    <property type="match status" value="1"/>
</dbReference>
<dbReference type="SUPFAM" id="SSF53474">
    <property type="entry name" value="alpha/beta-Hydrolases"/>
    <property type="match status" value="1"/>
</dbReference>
<sequence>MDSLSIEKTHLLGHSMGAQLAMLFALEHPGRVHSLVLAAPAGIETFSEQEAAGLTAYAAASFPQPQTEAQIRQAWALNFSGPLPATTEPLIQERLQLQETPYFPTYAQVLQKGVAGMLAAPVAHRLGELRMPVLLLFGADDGLIPNRYLHPGLTTEQLAQQGKAAIPGSQLVLLPSAGHLLQFEQPEAFTKAVLLFLNQKSTTKKSTP</sequence>
<dbReference type="EC" id="3.7.1.14" evidence="3"/>
<feature type="domain" description="AB hydrolase-1" evidence="2">
    <location>
        <begin position="1"/>
        <end position="186"/>
    </location>
</feature>
<dbReference type="InterPro" id="IPR029058">
    <property type="entry name" value="AB_hydrolase_fold"/>
</dbReference>
<dbReference type="GO" id="GO:0016020">
    <property type="term" value="C:membrane"/>
    <property type="evidence" value="ECO:0007669"/>
    <property type="project" value="TreeGrafter"/>
</dbReference>
<dbReference type="PANTHER" id="PTHR43798:SF31">
    <property type="entry name" value="AB HYDROLASE SUPERFAMILY PROTEIN YCLE"/>
    <property type="match status" value="1"/>
</dbReference>
<evidence type="ECO:0000313" key="4">
    <source>
        <dbReference type="Proteomes" id="UP000011910"/>
    </source>
</evidence>
<accession>M7N4G3</accession>
<keyword evidence="1 3" id="KW-0378">Hydrolase</keyword>
<dbReference type="GO" id="GO:0016787">
    <property type="term" value="F:hydrolase activity"/>
    <property type="evidence" value="ECO:0007669"/>
    <property type="project" value="UniProtKB-KW"/>
</dbReference>
<dbReference type="Pfam" id="PF00561">
    <property type="entry name" value="Abhydrolase_1"/>
    <property type="match status" value="1"/>
</dbReference>
<gene>
    <name evidence="3" type="primary">mhpC</name>
    <name evidence="3" type="ORF">ADICEAN_02778</name>
</gene>
<keyword evidence="4" id="KW-1185">Reference proteome</keyword>
<dbReference type="InterPro" id="IPR000073">
    <property type="entry name" value="AB_hydrolase_1"/>
</dbReference>
<name>M7N4G3_9BACT</name>
<comment type="caution">
    <text evidence="3">The sequence shown here is derived from an EMBL/GenBank/DDBJ whole genome shotgun (WGS) entry which is preliminary data.</text>
</comment>
<evidence type="ECO:0000313" key="3">
    <source>
        <dbReference type="EMBL" id="EMR02116.1"/>
    </source>
</evidence>
<evidence type="ECO:0000256" key="1">
    <source>
        <dbReference type="ARBA" id="ARBA00022801"/>
    </source>
</evidence>
<dbReference type="InterPro" id="IPR050266">
    <property type="entry name" value="AB_hydrolase_sf"/>
</dbReference>
<proteinExistence type="predicted"/>